<keyword evidence="1" id="KW-0472">Membrane</keyword>
<evidence type="ECO:0000313" key="2">
    <source>
        <dbReference type="EMBL" id="CCA23925.1"/>
    </source>
</evidence>
<sequence>MCWISGIQPDKGLLSTFLPDLDVESALLYLCAACAVFDTAFVRPKFTKYEFDTESLRLLYKNVALSTPSRESGQYTPSYSNLLALILEHIIIIVNHNRKRMRLLKQEMCILAVLGAFPALGRVAFHDYMEFIPIPKDP</sequence>
<feature type="transmembrane region" description="Helical" evidence="1">
    <location>
        <begin position="108"/>
        <end position="125"/>
    </location>
</feature>
<name>F0WRG2_9STRA</name>
<dbReference type="EMBL" id="FR824258">
    <property type="protein sequence ID" value="CCA23925.1"/>
    <property type="molecule type" value="Genomic_DNA"/>
</dbReference>
<protein>
    <submittedName>
        <fullName evidence="2">AlNc14C213G8965 protein</fullName>
    </submittedName>
</protein>
<keyword evidence="1" id="KW-0812">Transmembrane</keyword>
<reference evidence="2" key="2">
    <citation type="submission" date="2011-02" db="EMBL/GenBank/DDBJ databases">
        <authorList>
            <person name="MacLean D."/>
        </authorList>
    </citation>
    <scope>NUCLEOTIDE SEQUENCE</scope>
</reference>
<reference evidence="2" key="1">
    <citation type="journal article" date="2011" name="PLoS Biol.">
        <title>Gene gain and loss during evolution of obligate parasitism in the white rust pathogen of Arabidopsis thaliana.</title>
        <authorList>
            <person name="Kemen E."/>
            <person name="Gardiner A."/>
            <person name="Schultz-Larsen T."/>
            <person name="Kemen A.C."/>
            <person name="Balmuth A.L."/>
            <person name="Robert-Seilaniantz A."/>
            <person name="Bailey K."/>
            <person name="Holub E."/>
            <person name="Studholme D.J."/>
            <person name="Maclean D."/>
            <person name="Jones J.D."/>
        </authorList>
    </citation>
    <scope>NUCLEOTIDE SEQUENCE</scope>
</reference>
<gene>
    <name evidence="2" type="primary">AlNc14C213G8965</name>
    <name evidence="2" type="ORF">ALNC14_100690</name>
</gene>
<keyword evidence="1" id="KW-1133">Transmembrane helix</keyword>
<proteinExistence type="predicted"/>
<dbReference type="HOGENOM" id="CLU_1858960_0_0_1"/>
<dbReference type="AlphaFoldDB" id="F0WRG2"/>
<accession>F0WRG2</accession>
<organism evidence="2">
    <name type="scientific">Albugo laibachii Nc14</name>
    <dbReference type="NCBI Taxonomy" id="890382"/>
    <lineage>
        <taxon>Eukaryota</taxon>
        <taxon>Sar</taxon>
        <taxon>Stramenopiles</taxon>
        <taxon>Oomycota</taxon>
        <taxon>Peronosporomycetes</taxon>
        <taxon>Albuginales</taxon>
        <taxon>Albuginaceae</taxon>
        <taxon>Albugo</taxon>
    </lineage>
</organism>
<evidence type="ECO:0000256" key="1">
    <source>
        <dbReference type="SAM" id="Phobius"/>
    </source>
</evidence>